<keyword evidence="3" id="KW-1185">Reference proteome</keyword>
<proteinExistence type="predicted"/>
<protein>
    <recommendedName>
        <fullName evidence="4">Tetratricopeptide repeat protein</fullName>
    </recommendedName>
</protein>
<evidence type="ECO:0000256" key="1">
    <source>
        <dbReference type="SAM" id="MobiDB-lite"/>
    </source>
</evidence>
<accession>A0ABQ2DZB2</accession>
<evidence type="ECO:0000313" key="3">
    <source>
        <dbReference type="Proteomes" id="UP000660265"/>
    </source>
</evidence>
<organism evidence="2 3">
    <name type="scientific">Streptomyces camponoticapitis</name>
    <dbReference type="NCBI Taxonomy" id="1616125"/>
    <lineage>
        <taxon>Bacteria</taxon>
        <taxon>Bacillati</taxon>
        <taxon>Actinomycetota</taxon>
        <taxon>Actinomycetes</taxon>
        <taxon>Kitasatosporales</taxon>
        <taxon>Streptomycetaceae</taxon>
        <taxon>Streptomyces</taxon>
    </lineage>
</organism>
<dbReference type="RefSeq" id="WP_189105840.1">
    <property type="nucleotide sequence ID" value="NZ_BMMV01000002.1"/>
</dbReference>
<sequence length="429" mass="45862">MTDELEETRRLIDAGDIPGAVRALRPAAESAPLTELADVVGRLAAATGFDDLSAASRDLTASPRSPQALYDFGYGCVERGVGFLAVPALREALRLAPGSYAVLDELVSALEGENRHAEVVALLLERDATLRPWPERYLLVFNSLLAGDLSTARTHFSRLPAPDDPTWEWAHTRVRGMLRRAELARSAHPAGGPRLDSRDLRGWHYVLTGGHLATLSPYGFDAAMTGRFAYLQDSAEQCRRGLGRLRVILDAAGRRPRTVSLLPGRSDRILGLAAAEVLGLPTEPYSPGGTDTVVVAYDLNDVDREAAVSLRDRTDGQVLYEHATCWTDPPVVSADVSGLLCQTVVEPWGERLLMTDDGATRQPPDARPEAEIAAEIVRADGAADPGDGETPPDPDTALAAFVTGTAAGWATGPRTRVASPGPVPSARFA</sequence>
<comment type="caution">
    <text evidence="2">The sequence shown here is derived from an EMBL/GenBank/DDBJ whole genome shotgun (WGS) entry which is preliminary data.</text>
</comment>
<evidence type="ECO:0000313" key="2">
    <source>
        <dbReference type="EMBL" id="GGJ78704.1"/>
    </source>
</evidence>
<reference evidence="3" key="1">
    <citation type="journal article" date="2019" name="Int. J. Syst. Evol. Microbiol.">
        <title>The Global Catalogue of Microorganisms (GCM) 10K type strain sequencing project: providing services to taxonomists for standard genome sequencing and annotation.</title>
        <authorList>
            <consortium name="The Broad Institute Genomics Platform"/>
            <consortium name="The Broad Institute Genome Sequencing Center for Infectious Disease"/>
            <person name="Wu L."/>
            <person name="Ma J."/>
        </authorList>
    </citation>
    <scope>NUCLEOTIDE SEQUENCE [LARGE SCALE GENOMIC DNA]</scope>
    <source>
        <strain evidence="3">CGMCC 4.7275</strain>
    </source>
</reference>
<name>A0ABQ2DZB2_9ACTN</name>
<evidence type="ECO:0008006" key="4">
    <source>
        <dbReference type="Google" id="ProtNLM"/>
    </source>
</evidence>
<dbReference type="EMBL" id="BMMV01000002">
    <property type="protein sequence ID" value="GGJ78704.1"/>
    <property type="molecule type" value="Genomic_DNA"/>
</dbReference>
<feature type="region of interest" description="Disordered" evidence="1">
    <location>
        <begin position="410"/>
        <end position="429"/>
    </location>
</feature>
<gene>
    <name evidence="2" type="ORF">GCM10011583_07820</name>
</gene>
<dbReference type="Proteomes" id="UP000660265">
    <property type="component" value="Unassembled WGS sequence"/>
</dbReference>